<organism evidence="1 2">
    <name type="scientific">Ditylenchus dipsaci</name>
    <dbReference type="NCBI Taxonomy" id="166011"/>
    <lineage>
        <taxon>Eukaryota</taxon>
        <taxon>Metazoa</taxon>
        <taxon>Ecdysozoa</taxon>
        <taxon>Nematoda</taxon>
        <taxon>Chromadorea</taxon>
        <taxon>Rhabditida</taxon>
        <taxon>Tylenchina</taxon>
        <taxon>Tylenchomorpha</taxon>
        <taxon>Sphaerularioidea</taxon>
        <taxon>Anguinidae</taxon>
        <taxon>Anguininae</taxon>
        <taxon>Ditylenchus</taxon>
    </lineage>
</organism>
<dbReference type="Proteomes" id="UP000887574">
    <property type="component" value="Unplaced"/>
</dbReference>
<protein>
    <submittedName>
        <fullName evidence="2">Uncharacterized protein</fullName>
    </submittedName>
</protein>
<name>A0A915D2F4_9BILA</name>
<dbReference type="AlphaFoldDB" id="A0A915D2F4"/>
<sequence>MLTEKRKSVSMEYSGDAGQGMHMMHKIKRLLGTSNANTSSYVEEAVFRQNCRASGWDILSKFLEQMACINFAEALRQARRPQYLRRDANLKALTQCLQAANEMEFLKAVQHHLSKFAFVRDRADGNEAGNEHSVEGEEDIRINC</sequence>
<evidence type="ECO:0000313" key="2">
    <source>
        <dbReference type="WBParaSite" id="jg15203"/>
    </source>
</evidence>
<keyword evidence="1" id="KW-1185">Reference proteome</keyword>
<reference evidence="2" key="1">
    <citation type="submission" date="2022-11" db="UniProtKB">
        <authorList>
            <consortium name="WormBaseParasite"/>
        </authorList>
    </citation>
    <scope>IDENTIFICATION</scope>
</reference>
<proteinExistence type="predicted"/>
<dbReference type="WBParaSite" id="jg15203">
    <property type="protein sequence ID" value="jg15203"/>
    <property type="gene ID" value="jg15203"/>
</dbReference>
<accession>A0A915D2F4</accession>
<evidence type="ECO:0000313" key="1">
    <source>
        <dbReference type="Proteomes" id="UP000887574"/>
    </source>
</evidence>